<accession>A0A2M7DL71</accession>
<gene>
    <name evidence="1" type="ORF">COS18_04770</name>
</gene>
<comment type="caution">
    <text evidence="1">The sequence shown here is derived from an EMBL/GenBank/DDBJ whole genome shotgun (WGS) entry which is preliminary data.</text>
</comment>
<dbReference type="EMBL" id="PETS01000124">
    <property type="protein sequence ID" value="PIV50536.1"/>
    <property type="molecule type" value="Genomic_DNA"/>
</dbReference>
<sequence>MKIQIAEALTTALPEINFVMDKGELVQKLQILAALLPQNTELGLFKRRYNPDPIIAIKIAGEWFALFEWE</sequence>
<evidence type="ECO:0000313" key="2">
    <source>
        <dbReference type="Proteomes" id="UP000228896"/>
    </source>
</evidence>
<organism evidence="1 2">
    <name type="scientific">Candidatus Falkowbacteria bacterium CG02_land_8_20_14_3_00_36_14</name>
    <dbReference type="NCBI Taxonomy" id="1974560"/>
    <lineage>
        <taxon>Bacteria</taxon>
        <taxon>Candidatus Falkowiibacteriota</taxon>
    </lineage>
</organism>
<evidence type="ECO:0000313" key="1">
    <source>
        <dbReference type="EMBL" id="PIV50536.1"/>
    </source>
</evidence>
<dbReference type="AlphaFoldDB" id="A0A2M7DL71"/>
<name>A0A2M7DL71_9BACT</name>
<proteinExistence type="predicted"/>
<dbReference type="Proteomes" id="UP000228896">
    <property type="component" value="Unassembled WGS sequence"/>
</dbReference>
<protein>
    <submittedName>
        <fullName evidence="1">Uncharacterized protein</fullName>
    </submittedName>
</protein>
<reference evidence="2" key="1">
    <citation type="submission" date="2017-09" db="EMBL/GenBank/DDBJ databases">
        <title>Depth-based differentiation of microbial function through sediment-hosted aquifers and enrichment of novel symbionts in the deep terrestrial subsurface.</title>
        <authorList>
            <person name="Probst A.J."/>
            <person name="Ladd B."/>
            <person name="Jarett J.K."/>
            <person name="Geller-Mcgrath D.E."/>
            <person name="Sieber C.M.K."/>
            <person name="Emerson J.B."/>
            <person name="Anantharaman K."/>
            <person name="Thomas B.C."/>
            <person name="Malmstrom R."/>
            <person name="Stieglmeier M."/>
            <person name="Klingl A."/>
            <person name="Woyke T."/>
            <person name="Ryan C.M."/>
            <person name="Banfield J.F."/>
        </authorList>
    </citation>
    <scope>NUCLEOTIDE SEQUENCE [LARGE SCALE GENOMIC DNA]</scope>
</reference>